<keyword evidence="7" id="KW-0449">Lipoprotein</keyword>
<reference evidence="12" key="1">
    <citation type="submission" date="2011-11" db="EMBL/GenBank/DDBJ databases">
        <title>Complete sequence of Paenibacillus terrae HPL-003.</title>
        <authorList>
            <person name="Shin S.H."/>
            <person name="Kim S."/>
            <person name="Kim J.Y."/>
        </authorList>
    </citation>
    <scope>NUCLEOTIDE SEQUENCE [LARGE SCALE GENOMIC DNA]</scope>
    <source>
        <strain evidence="12">HPL-003</strain>
    </source>
</reference>
<evidence type="ECO:0000313" key="12">
    <source>
        <dbReference type="Proteomes" id="UP000005876"/>
    </source>
</evidence>
<evidence type="ECO:0000256" key="5">
    <source>
        <dbReference type="ARBA" id="ARBA00023136"/>
    </source>
</evidence>
<protein>
    <submittedName>
        <fullName evidence="11">Germination protein, Ger(X)C family</fullName>
    </submittedName>
</protein>
<dbReference type="InterPro" id="IPR046953">
    <property type="entry name" value="Spore_GerAC-like_C"/>
</dbReference>
<dbReference type="KEGG" id="pta:HPL003_21810"/>
<evidence type="ECO:0000256" key="3">
    <source>
        <dbReference type="ARBA" id="ARBA00022544"/>
    </source>
</evidence>
<dbReference type="EMBL" id="CP003107">
    <property type="protein sequence ID" value="AET61090.1"/>
    <property type="molecule type" value="Genomic_DNA"/>
</dbReference>
<dbReference type="Gene3D" id="6.20.190.10">
    <property type="entry name" value="Nutrient germinant receptor protein C, domain 1"/>
    <property type="match status" value="1"/>
</dbReference>
<dbReference type="Pfam" id="PF05504">
    <property type="entry name" value="Spore_GerAC"/>
    <property type="match status" value="1"/>
</dbReference>
<dbReference type="PANTHER" id="PTHR35789">
    <property type="entry name" value="SPORE GERMINATION PROTEIN B3"/>
    <property type="match status" value="1"/>
</dbReference>
<evidence type="ECO:0000256" key="4">
    <source>
        <dbReference type="ARBA" id="ARBA00022729"/>
    </source>
</evidence>
<dbReference type="Pfam" id="PF25198">
    <property type="entry name" value="Spore_GerAC_N"/>
    <property type="match status" value="1"/>
</dbReference>
<dbReference type="InterPro" id="IPR038501">
    <property type="entry name" value="Spore_GerAC_C_sf"/>
</dbReference>
<evidence type="ECO:0000259" key="10">
    <source>
        <dbReference type="Pfam" id="PF25198"/>
    </source>
</evidence>
<feature type="domain" description="Spore germination protein N-terminal" evidence="10">
    <location>
        <begin position="33"/>
        <end position="207"/>
    </location>
</feature>
<evidence type="ECO:0000256" key="7">
    <source>
        <dbReference type="ARBA" id="ARBA00023288"/>
    </source>
</evidence>
<feature type="transmembrane region" description="Helical" evidence="8">
    <location>
        <begin position="6"/>
        <end position="27"/>
    </location>
</feature>
<gene>
    <name evidence="11" type="ordered locus">HPL003_21810</name>
</gene>
<feature type="domain" description="Spore germination GerAC-like C-terminal" evidence="9">
    <location>
        <begin position="220"/>
        <end position="385"/>
    </location>
</feature>
<evidence type="ECO:0000259" key="9">
    <source>
        <dbReference type="Pfam" id="PF05504"/>
    </source>
</evidence>
<dbReference type="AlphaFoldDB" id="G7VQ21"/>
<evidence type="ECO:0000313" key="11">
    <source>
        <dbReference type="EMBL" id="AET61090.1"/>
    </source>
</evidence>
<evidence type="ECO:0000256" key="6">
    <source>
        <dbReference type="ARBA" id="ARBA00023139"/>
    </source>
</evidence>
<dbReference type="Gene3D" id="3.30.300.210">
    <property type="entry name" value="Nutrient germinant receptor protein C, domain 3"/>
    <property type="match status" value="1"/>
</dbReference>
<comment type="subcellular location">
    <subcellularLocation>
        <location evidence="1">Membrane</location>
        <topology evidence="1">Lipid-anchor</topology>
    </subcellularLocation>
</comment>
<accession>G7VQ21</accession>
<keyword evidence="5 8" id="KW-0472">Membrane</keyword>
<keyword evidence="4" id="KW-0732">Signal</keyword>
<dbReference type="GO" id="GO:0016020">
    <property type="term" value="C:membrane"/>
    <property type="evidence" value="ECO:0007669"/>
    <property type="project" value="UniProtKB-SubCell"/>
</dbReference>
<dbReference type="NCBIfam" id="TIGR02887">
    <property type="entry name" value="spore_ger_x_C"/>
    <property type="match status" value="1"/>
</dbReference>
<sequence>MEIRLLFIWIHVCKGVLLVMTASVLLFSTGCWDRNEVNDLAIVTTAGLDQKKDGEIELSLEIVIPKEGGGATQQNNSKSKTSGSTLIWSASGATIAEAASDLQRKLSRAVYWGQLEMLVVGESLSRSQLREQLDYLARDSNIRLRVQPFVCKDTARAFLTSASPLERTKADFLGGESKWIFRRSITLNRLVQNLGNISKDAVVPYVDTTQDGKESVPYVKGYAVFSRNHMVGLIQGESFSGMKWILKEMEGDVETVKLEWPPSSLLSLGVLSSSTRLVPKLEGEIPHMDFFIEAEMSVVQNTTHFKTSDSKFIRDIEHAAADKIRRKVETTIKQAQGMGADIFGFGEAINRRNPREWQHLEKRWKRIYPSVQANVMVKVKIQQIGMNNEPVGDS</sequence>
<evidence type="ECO:0000256" key="2">
    <source>
        <dbReference type="ARBA" id="ARBA00007886"/>
    </source>
</evidence>
<evidence type="ECO:0000256" key="1">
    <source>
        <dbReference type="ARBA" id="ARBA00004635"/>
    </source>
</evidence>
<dbReference type="PROSITE" id="PS51257">
    <property type="entry name" value="PROKAR_LIPOPROTEIN"/>
    <property type="match status" value="1"/>
</dbReference>
<dbReference type="InterPro" id="IPR008844">
    <property type="entry name" value="Spore_GerAC-like"/>
</dbReference>
<dbReference type="PANTHER" id="PTHR35789:SF1">
    <property type="entry name" value="SPORE GERMINATION PROTEIN B3"/>
    <property type="match status" value="1"/>
</dbReference>
<keyword evidence="8" id="KW-0812">Transmembrane</keyword>
<dbReference type="HOGENOM" id="CLU_051140_0_0_9"/>
<reference key="2">
    <citation type="submission" date="2011-11" db="EMBL/GenBank/DDBJ databases">
        <authorList>
            <person name="Shin S.H."/>
            <person name="Kim S."/>
            <person name="Kim J.Y."/>
        </authorList>
    </citation>
    <scope>NUCLEOTIDE SEQUENCE</scope>
    <source>
        <strain>HPL-003</strain>
    </source>
</reference>
<evidence type="ECO:0000256" key="8">
    <source>
        <dbReference type="SAM" id="Phobius"/>
    </source>
</evidence>
<dbReference type="InterPro" id="IPR057336">
    <property type="entry name" value="GerAC_N"/>
</dbReference>
<comment type="similarity">
    <text evidence="2">Belongs to the GerABKC lipoprotein family.</text>
</comment>
<dbReference type="STRING" id="985665.HPL003_21810"/>
<dbReference type="Proteomes" id="UP000005876">
    <property type="component" value="Chromosome"/>
</dbReference>
<proteinExistence type="inferred from homology"/>
<organism evidence="11 12">
    <name type="scientific">Paenibacillus terrae (strain HPL-003)</name>
    <dbReference type="NCBI Taxonomy" id="985665"/>
    <lineage>
        <taxon>Bacteria</taxon>
        <taxon>Bacillati</taxon>
        <taxon>Bacillota</taxon>
        <taxon>Bacilli</taxon>
        <taxon>Bacillales</taxon>
        <taxon>Paenibacillaceae</taxon>
        <taxon>Paenibacillus</taxon>
    </lineage>
</organism>
<keyword evidence="6" id="KW-0564">Palmitate</keyword>
<reference evidence="11 12" key="3">
    <citation type="journal article" date="2012" name="J. Bacteriol.">
        <title>Genome Sequence of Paenibacillus terrae HPL-003, a Xylanase-Producing Bacterium Isolated from Soil Found in Forest Residue.</title>
        <authorList>
            <person name="Shin S.H."/>
            <person name="Kim S."/>
            <person name="Kim J.Y."/>
            <person name="Song H.Y."/>
            <person name="Cho S.J."/>
            <person name="Kim D.R."/>
            <person name="Lee K.I."/>
            <person name="Lim H.K."/>
            <person name="Park N.J."/>
            <person name="Hwang I.T."/>
            <person name="Yang K.S."/>
        </authorList>
    </citation>
    <scope>NUCLEOTIDE SEQUENCE [LARGE SCALE GENOMIC DNA]</scope>
    <source>
        <strain evidence="11 12">HPL-003</strain>
    </source>
</reference>
<keyword evidence="8" id="KW-1133">Transmembrane helix</keyword>
<dbReference type="GO" id="GO:0009847">
    <property type="term" value="P:spore germination"/>
    <property type="evidence" value="ECO:0007669"/>
    <property type="project" value="InterPro"/>
</dbReference>
<name>G7VQ21_PAETH</name>
<dbReference type="eggNOG" id="ENOG502Z9N7">
    <property type="taxonomic scope" value="Bacteria"/>
</dbReference>
<keyword evidence="3" id="KW-0309">Germination</keyword>